<sequence>MDEYGKRVEYAVPVLPSRDLDETSDFYSRLGFEPRGRWDGEDSYLIVVRGTVELHFRYDPAVDPLTTAGSCYLQVRDADALHGDWARLGVPIDPATGSRLMPPADTGHRMREFALVDRSGNLLRIGSPSGRR</sequence>
<dbReference type="EMBL" id="BAABIS010000001">
    <property type="protein sequence ID" value="GAA4834913.1"/>
    <property type="molecule type" value="Genomic_DNA"/>
</dbReference>
<keyword evidence="6" id="KW-1185">Reference proteome</keyword>
<accession>A0ABP9D8N7</accession>
<evidence type="ECO:0000256" key="1">
    <source>
        <dbReference type="ARBA" id="ARBA00011051"/>
    </source>
</evidence>
<dbReference type="PROSITE" id="PS51819">
    <property type="entry name" value="VOC"/>
    <property type="match status" value="1"/>
</dbReference>
<name>A0ABP9D8N7_9ACTN</name>
<evidence type="ECO:0000313" key="6">
    <source>
        <dbReference type="Proteomes" id="UP001501752"/>
    </source>
</evidence>
<evidence type="ECO:0000256" key="3">
    <source>
        <dbReference type="ARBA" id="ARBA00023251"/>
    </source>
</evidence>
<evidence type="ECO:0000259" key="4">
    <source>
        <dbReference type="PROSITE" id="PS51819"/>
    </source>
</evidence>
<reference evidence="6" key="1">
    <citation type="journal article" date="2019" name="Int. J. Syst. Evol. Microbiol.">
        <title>The Global Catalogue of Microorganisms (GCM) 10K type strain sequencing project: providing services to taxonomists for standard genome sequencing and annotation.</title>
        <authorList>
            <consortium name="The Broad Institute Genomics Platform"/>
            <consortium name="The Broad Institute Genome Sequencing Center for Infectious Disease"/>
            <person name="Wu L."/>
            <person name="Ma J."/>
        </authorList>
    </citation>
    <scope>NUCLEOTIDE SEQUENCE [LARGE SCALE GENOMIC DNA]</scope>
    <source>
        <strain evidence="6">JCM 13006</strain>
    </source>
</reference>
<gene>
    <name evidence="5" type="ORF">GCM10023235_06980</name>
</gene>
<organism evidence="5 6">
    <name type="scientific">Kitasatospora terrestris</name>
    <dbReference type="NCBI Taxonomy" id="258051"/>
    <lineage>
        <taxon>Bacteria</taxon>
        <taxon>Bacillati</taxon>
        <taxon>Actinomycetota</taxon>
        <taxon>Actinomycetes</taxon>
        <taxon>Kitasatosporales</taxon>
        <taxon>Streptomycetaceae</taxon>
        <taxon>Kitasatospora</taxon>
    </lineage>
</organism>
<comment type="similarity">
    <text evidence="1">Belongs to the bleomycin resistance protein family.</text>
</comment>
<dbReference type="InterPro" id="IPR029068">
    <property type="entry name" value="Glyas_Bleomycin-R_OHBP_Dase"/>
</dbReference>
<dbReference type="Gene3D" id="3.10.180.10">
    <property type="entry name" value="2,3-Dihydroxybiphenyl 1,2-Dioxygenase, domain 1"/>
    <property type="match status" value="1"/>
</dbReference>
<dbReference type="Pfam" id="PF00903">
    <property type="entry name" value="Glyoxalase"/>
    <property type="match status" value="1"/>
</dbReference>
<proteinExistence type="inferred from homology"/>
<dbReference type="InterPro" id="IPR037523">
    <property type="entry name" value="VOC_core"/>
</dbReference>
<dbReference type="InterPro" id="IPR000335">
    <property type="entry name" value="Bleomycin-R"/>
</dbReference>
<feature type="domain" description="VOC" evidence="4">
    <location>
        <begin position="7"/>
        <end position="128"/>
    </location>
</feature>
<evidence type="ECO:0000256" key="2">
    <source>
        <dbReference type="ARBA" id="ARBA00021572"/>
    </source>
</evidence>
<comment type="caution">
    <text evidence="5">The sequence shown here is derived from an EMBL/GenBank/DDBJ whole genome shotgun (WGS) entry which is preliminary data.</text>
</comment>
<evidence type="ECO:0000313" key="5">
    <source>
        <dbReference type="EMBL" id="GAA4834913.1"/>
    </source>
</evidence>
<dbReference type="RefSeq" id="WP_345695259.1">
    <property type="nucleotide sequence ID" value="NZ_BAABIS010000001.1"/>
</dbReference>
<protein>
    <recommendedName>
        <fullName evidence="2">Bleomycin resistance protein</fullName>
    </recommendedName>
</protein>
<dbReference type="CDD" id="cd08349">
    <property type="entry name" value="BLMA_like"/>
    <property type="match status" value="1"/>
</dbReference>
<keyword evidence="3" id="KW-0046">Antibiotic resistance</keyword>
<dbReference type="Proteomes" id="UP001501752">
    <property type="component" value="Unassembled WGS sequence"/>
</dbReference>
<dbReference type="SUPFAM" id="SSF54593">
    <property type="entry name" value="Glyoxalase/Bleomycin resistance protein/Dihydroxybiphenyl dioxygenase"/>
    <property type="match status" value="1"/>
</dbReference>
<dbReference type="InterPro" id="IPR004360">
    <property type="entry name" value="Glyas_Fos-R_dOase_dom"/>
</dbReference>